<feature type="region of interest" description="Disordered" evidence="1">
    <location>
        <begin position="1"/>
        <end position="119"/>
    </location>
</feature>
<comment type="caution">
    <text evidence="2">The sequence shown here is derived from an EMBL/GenBank/DDBJ whole genome shotgun (WGS) entry which is preliminary data.</text>
</comment>
<organism evidence="2 3">
    <name type="scientific">Streptomyces platensis</name>
    <dbReference type="NCBI Taxonomy" id="58346"/>
    <lineage>
        <taxon>Bacteria</taxon>
        <taxon>Bacillati</taxon>
        <taxon>Actinomycetota</taxon>
        <taxon>Actinomycetes</taxon>
        <taxon>Kitasatosporales</taxon>
        <taxon>Streptomycetaceae</taxon>
        <taxon>Streptomyces</taxon>
    </lineage>
</organism>
<accession>A0ABX3XV75</accession>
<gene>
    <name evidence="2" type="ORF">BG653_03748</name>
</gene>
<evidence type="ECO:0000256" key="1">
    <source>
        <dbReference type="SAM" id="MobiDB-lite"/>
    </source>
</evidence>
<reference evidence="2 3" key="1">
    <citation type="submission" date="2016-09" db="EMBL/GenBank/DDBJ databases">
        <title>Streptomyces platensis DSM40041, a candidate organism with high potential of specific P450 cytochromes.</title>
        <authorList>
            <person name="Grumaz C."/>
            <person name="Vainshtein Y."/>
            <person name="Kirstahler P."/>
            <person name="Sohn K."/>
        </authorList>
    </citation>
    <scope>NUCLEOTIDE SEQUENCE [LARGE SCALE GENOMIC DNA]</scope>
    <source>
        <strain evidence="2 3">DSM 40041</strain>
    </source>
</reference>
<dbReference type="Proteomes" id="UP000194225">
    <property type="component" value="Unassembled WGS sequence"/>
</dbReference>
<feature type="compositionally biased region" description="Polar residues" evidence="1">
    <location>
        <begin position="10"/>
        <end position="24"/>
    </location>
</feature>
<name>A0ABX3XV75_STRPT</name>
<keyword evidence="3" id="KW-1185">Reference proteome</keyword>
<protein>
    <submittedName>
        <fullName evidence="2">Uncharacterized protein</fullName>
    </submittedName>
</protein>
<dbReference type="EMBL" id="MIGA01000024">
    <property type="protein sequence ID" value="OSY44726.1"/>
    <property type="molecule type" value="Genomic_DNA"/>
</dbReference>
<proteinExistence type="predicted"/>
<evidence type="ECO:0000313" key="2">
    <source>
        <dbReference type="EMBL" id="OSY44726.1"/>
    </source>
</evidence>
<sequence length="323" mass="33676">MTPGGCFKSPSHNECSDFTKQSRGSRPIWGFLHRSSPVIRRSFSGDARNADTAREGPAQRSEKPGQPGHVDARSPGPSGALIGVAPPPGNTSRARGGARRRCAAEVRNGGNSRSPPTKARHACVCGARAGAGWRSGHRPPVRGGTGELRGCDRWFRSVVAQSLRWSLLLWLRLSPAGSPVVAGLRPSRRLRVVHLCVGFTWNTLASTCSSRPASRSAYEPASASVAASVAISVTVSVAVSVAVSACASNSVAMSASAAAPNSAAGVRLCFSVSFWGSPLRAAVMADVSGLPRGVRTQPRASRRACAVRLRRSGRCAHGCGPPE</sequence>
<evidence type="ECO:0000313" key="3">
    <source>
        <dbReference type="Proteomes" id="UP000194225"/>
    </source>
</evidence>